<feature type="binding site" evidence="10">
    <location>
        <position position="138"/>
    </location>
    <ligand>
        <name>substrate</name>
    </ligand>
</feature>
<comment type="caution">
    <text evidence="12">The sequence shown here is derived from an EMBL/GenBank/DDBJ whole genome shotgun (WGS) entry which is preliminary data.</text>
</comment>
<feature type="site" description="Important for catalytic activity" evidence="10">
    <location>
        <position position="179"/>
    </location>
</feature>
<accession>A0A0E2YZZ8</accession>
<dbReference type="GO" id="GO:0004563">
    <property type="term" value="F:beta-N-acetylhexosaminidase activity"/>
    <property type="evidence" value="ECO:0007669"/>
    <property type="project" value="UniProtKB-UniRule"/>
</dbReference>
<dbReference type="InterPro" id="IPR050226">
    <property type="entry name" value="NagZ_Beta-hexosaminidase"/>
</dbReference>
<comment type="subcellular location">
    <subcellularLocation>
        <location evidence="10">Cytoplasm</location>
    </subcellularLocation>
</comment>
<dbReference type="GO" id="GO:0009252">
    <property type="term" value="P:peptidoglycan biosynthetic process"/>
    <property type="evidence" value="ECO:0007669"/>
    <property type="project" value="UniProtKB-KW"/>
</dbReference>
<dbReference type="GO" id="GO:0005975">
    <property type="term" value="P:carbohydrate metabolic process"/>
    <property type="evidence" value="ECO:0007669"/>
    <property type="project" value="InterPro"/>
</dbReference>
<dbReference type="GO" id="GO:0051301">
    <property type="term" value="P:cell division"/>
    <property type="evidence" value="ECO:0007669"/>
    <property type="project" value="UniProtKB-KW"/>
</dbReference>
<comment type="function">
    <text evidence="10">Plays a role in peptidoglycan recycling by cleaving the terminal beta-1,4-linked N-acetylglucosamine (GlcNAc) from peptide-linked peptidoglycan fragments, giving rise to free GlcNAc, anhydro-N-acetylmuramic acid and anhydro-N-acetylmuramic acid-linked peptides.</text>
</comment>
<dbReference type="UniPathway" id="UPA00544"/>
<dbReference type="GO" id="GO:0005737">
    <property type="term" value="C:cytoplasm"/>
    <property type="evidence" value="ECO:0007669"/>
    <property type="project" value="UniProtKB-SubCell"/>
</dbReference>
<sequence>MTLGPLMIDLKGVTLDSEERAWLGHSWVGGVILFSRNYESPEQIAALIKAVHALKEPRLLVAVDHEGGRVQRFRDGFTLLPPASLLGKLYDRDQRQAQRLAMITGWLMAVELRAVGVDFSFSPVLDLDRGVSAVIGDRAFHGEPDAVIALARAYIRGMAWAGMAAVGKHFPGHGSVVADSHTALPVDKRSWRQIREGDLLPFEHLARAGLPAVMPAHVRYASVDSRPVGFSPFWLETVLRGQLGFQGAIISDDLSMAGAAEVGDMSARMQAALSAGCDMALVCNDPDGYALLLDELKGDPYPQTSPRLLRLYGRYPLTRSQLYHNPAWQRAVQMLAAYGEF</sequence>
<evidence type="ECO:0000256" key="6">
    <source>
        <dbReference type="ARBA" id="ARBA00022984"/>
    </source>
</evidence>
<evidence type="ECO:0000256" key="2">
    <source>
        <dbReference type="ARBA" id="ARBA00022490"/>
    </source>
</evidence>
<reference evidence="12 13" key="1">
    <citation type="submission" date="2014-07" db="EMBL/GenBank/DDBJ databases">
        <title>Comparative analysis of Nitrosococcus oceani genome inventories of strains from Pacific and Atlantic gyres.</title>
        <authorList>
            <person name="Lim C.K."/>
            <person name="Wang L."/>
            <person name="Sayavedra-Soto L.A."/>
            <person name="Klotz M.G."/>
        </authorList>
    </citation>
    <scope>NUCLEOTIDE SEQUENCE [LARGE SCALE GENOMIC DNA]</scope>
    <source>
        <strain evidence="12 13">C-27</strain>
    </source>
</reference>
<dbReference type="InterPro" id="IPR017853">
    <property type="entry name" value="GH"/>
</dbReference>
<dbReference type="HAMAP" id="MF_00364">
    <property type="entry name" value="NagZ"/>
    <property type="match status" value="1"/>
</dbReference>
<dbReference type="GO" id="GO:0009254">
    <property type="term" value="P:peptidoglycan turnover"/>
    <property type="evidence" value="ECO:0007669"/>
    <property type="project" value="UniProtKB-UniRule"/>
</dbReference>
<dbReference type="EC" id="3.2.1.52" evidence="10"/>
<comment type="pathway">
    <text evidence="10">Cell wall biogenesis; peptidoglycan recycling.</text>
</comment>
<protein>
    <recommendedName>
        <fullName evidence="10">Beta-hexosaminidase</fullName>
        <ecNumber evidence="10">3.2.1.52</ecNumber>
    </recommendedName>
    <alternativeName>
        <fullName evidence="10">Beta-N-acetylhexosaminidase</fullName>
    </alternativeName>
    <alternativeName>
        <fullName evidence="10">N-acetyl-beta-glucosaminidase</fullName>
    </alternativeName>
</protein>
<dbReference type="InterPro" id="IPR022956">
    <property type="entry name" value="Beta_hexosaminidase_bac"/>
</dbReference>
<comment type="similarity">
    <text evidence="10">Belongs to the glycosyl hydrolase 3 family. NagZ subfamily.</text>
</comment>
<dbReference type="OrthoDB" id="9786661at2"/>
<evidence type="ECO:0000259" key="11">
    <source>
        <dbReference type="Pfam" id="PF00933"/>
    </source>
</evidence>
<feature type="binding site" evidence="10">
    <location>
        <position position="72"/>
    </location>
    <ligand>
        <name>substrate</name>
    </ligand>
</feature>
<feature type="binding site" evidence="10">
    <location>
        <position position="64"/>
    </location>
    <ligand>
        <name>substrate</name>
    </ligand>
</feature>
<feature type="binding site" evidence="10">
    <location>
        <begin position="168"/>
        <end position="169"/>
    </location>
    <ligand>
        <name>substrate</name>
    </ligand>
</feature>
<keyword evidence="9 10" id="KW-0961">Cell wall biogenesis/degradation</keyword>
<proteinExistence type="inferred from homology"/>
<evidence type="ECO:0000313" key="13">
    <source>
        <dbReference type="Proteomes" id="UP000028839"/>
    </source>
</evidence>
<dbReference type="InterPro" id="IPR036962">
    <property type="entry name" value="Glyco_hydro_3_N_sf"/>
</dbReference>
<dbReference type="NCBIfam" id="NF003740">
    <property type="entry name" value="PRK05337.1"/>
    <property type="match status" value="1"/>
</dbReference>
<dbReference type="InterPro" id="IPR001764">
    <property type="entry name" value="Glyco_hydro_3_N"/>
</dbReference>
<evidence type="ECO:0000313" key="12">
    <source>
        <dbReference type="EMBL" id="KFI18943.1"/>
    </source>
</evidence>
<evidence type="ECO:0000256" key="5">
    <source>
        <dbReference type="ARBA" id="ARBA00022960"/>
    </source>
</evidence>
<dbReference type="SMR" id="A0A0E2YZZ8"/>
<comment type="catalytic activity">
    <reaction evidence="1 10">
        <text>Hydrolysis of terminal non-reducing N-acetyl-D-hexosamine residues in N-acetyl-beta-D-hexosaminides.</text>
        <dbReference type="EC" id="3.2.1.52"/>
    </reaction>
</comment>
<evidence type="ECO:0000256" key="9">
    <source>
        <dbReference type="ARBA" id="ARBA00023316"/>
    </source>
</evidence>
<dbReference type="PANTHER" id="PTHR30480">
    <property type="entry name" value="BETA-HEXOSAMINIDASE-RELATED"/>
    <property type="match status" value="1"/>
</dbReference>
<dbReference type="HOGENOM" id="CLU_008392_0_0_6"/>
<evidence type="ECO:0000256" key="1">
    <source>
        <dbReference type="ARBA" id="ARBA00001231"/>
    </source>
</evidence>
<dbReference type="Pfam" id="PF00933">
    <property type="entry name" value="Glyco_hydro_3"/>
    <property type="match status" value="1"/>
</dbReference>
<keyword evidence="3 10" id="KW-0132">Cell division</keyword>
<name>A0A0E2YZZ8_9GAMM</name>
<evidence type="ECO:0000256" key="10">
    <source>
        <dbReference type="HAMAP-Rule" id="MF_00364"/>
    </source>
</evidence>
<keyword evidence="4 10" id="KW-0378">Hydrolase</keyword>
<evidence type="ECO:0000256" key="8">
    <source>
        <dbReference type="ARBA" id="ARBA00023306"/>
    </source>
</evidence>
<keyword evidence="8 10" id="KW-0131">Cell cycle</keyword>
<feature type="domain" description="Glycoside hydrolase family 3 N-terminal" evidence="11">
    <location>
        <begin position="14"/>
        <end position="286"/>
    </location>
</feature>
<dbReference type="EMBL" id="JPGN01000070">
    <property type="protein sequence ID" value="KFI18943.1"/>
    <property type="molecule type" value="Genomic_DNA"/>
</dbReference>
<keyword evidence="5 10" id="KW-0133">Cell shape</keyword>
<dbReference type="SUPFAM" id="SSF51445">
    <property type="entry name" value="(Trans)glycosidases"/>
    <property type="match status" value="1"/>
</dbReference>
<organism evidence="12 13">
    <name type="scientific">Nitrosococcus oceani C-27</name>
    <dbReference type="NCBI Taxonomy" id="314279"/>
    <lineage>
        <taxon>Bacteria</taxon>
        <taxon>Pseudomonadati</taxon>
        <taxon>Pseudomonadota</taxon>
        <taxon>Gammaproteobacteria</taxon>
        <taxon>Chromatiales</taxon>
        <taxon>Chromatiaceae</taxon>
        <taxon>Nitrosococcus</taxon>
    </lineage>
</organism>
<evidence type="ECO:0000256" key="3">
    <source>
        <dbReference type="ARBA" id="ARBA00022618"/>
    </source>
</evidence>
<evidence type="ECO:0000256" key="7">
    <source>
        <dbReference type="ARBA" id="ARBA00023295"/>
    </source>
</evidence>
<dbReference type="PANTHER" id="PTHR30480:SF13">
    <property type="entry name" value="BETA-HEXOSAMINIDASE"/>
    <property type="match status" value="1"/>
</dbReference>
<dbReference type="GO" id="GO:0071555">
    <property type="term" value="P:cell wall organization"/>
    <property type="evidence" value="ECO:0007669"/>
    <property type="project" value="UniProtKB-KW"/>
</dbReference>
<dbReference type="AlphaFoldDB" id="A0A0E2YZZ8"/>
<feature type="active site" description="Proton donor/acceptor" evidence="10">
    <location>
        <position position="181"/>
    </location>
</feature>
<gene>
    <name evidence="10" type="primary">nagZ</name>
    <name evidence="12" type="ORF">IB75_11635</name>
</gene>
<keyword evidence="6 10" id="KW-0573">Peptidoglycan synthesis</keyword>
<feature type="active site" description="Nucleophile" evidence="10">
    <location>
        <position position="252"/>
    </location>
</feature>
<keyword evidence="7 10" id="KW-0326">Glycosidase</keyword>
<dbReference type="GO" id="GO:0008360">
    <property type="term" value="P:regulation of cell shape"/>
    <property type="evidence" value="ECO:0007669"/>
    <property type="project" value="UniProtKB-KW"/>
</dbReference>
<dbReference type="Gene3D" id="3.20.20.300">
    <property type="entry name" value="Glycoside hydrolase, family 3, N-terminal domain"/>
    <property type="match status" value="1"/>
</dbReference>
<dbReference type="Proteomes" id="UP000028839">
    <property type="component" value="Unassembled WGS sequence"/>
</dbReference>
<keyword evidence="2 10" id="KW-0963">Cytoplasm</keyword>
<evidence type="ECO:0000256" key="4">
    <source>
        <dbReference type="ARBA" id="ARBA00022801"/>
    </source>
</evidence>